<comment type="caution">
    <text evidence="1">The sequence shown here is derived from an EMBL/GenBank/DDBJ whole genome shotgun (WGS) entry which is preliminary data.</text>
</comment>
<protein>
    <submittedName>
        <fullName evidence="1">LacI family transcriptional regulator</fullName>
    </submittedName>
</protein>
<accession>A0ABX2TJV8</accession>
<dbReference type="InterPro" id="IPR010982">
    <property type="entry name" value="Lambda_DNA-bd_dom_sf"/>
</dbReference>
<dbReference type="Proteomes" id="UP000584642">
    <property type="component" value="Unassembled WGS sequence"/>
</dbReference>
<evidence type="ECO:0000313" key="2">
    <source>
        <dbReference type="Proteomes" id="UP000584642"/>
    </source>
</evidence>
<organism evidence="1 2">
    <name type="scientific">Azospirillum oleiclasticum</name>
    <dbReference type="NCBI Taxonomy" id="2735135"/>
    <lineage>
        <taxon>Bacteria</taxon>
        <taxon>Pseudomonadati</taxon>
        <taxon>Pseudomonadota</taxon>
        <taxon>Alphaproteobacteria</taxon>
        <taxon>Rhodospirillales</taxon>
        <taxon>Azospirillaceae</taxon>
        <taxon>Azospirillum</taxon>
    </lineage>
</organism>
<reference evidence="1 2" key="1">
    <citation type="submission" date="2020-05" db="EMBL/GenBank/DDBJ databases">
        <title>Azospirillum oleiclasticum sp. nov, a nitrogen-fixing and heavy crude oil-emulsifying bacterium isolated from the crude oil of Yumen Oilfield.</title>
        <authorList>
            <person name="Wu D."/>
            <person name="Cai M."/>
            <person name="Zhang X."/>
        </authorList>
    </citation>
    <scope>NUCLEOTIDE SEQUENCE [LARGE SCALE GENOMIC DNA]</scope>
    <source>
        <strain evidence="1 2">ROY-1-1-2</strain>
    </source>
</reference>
<dbReference type="EMBL" id="JABFDB010000041">
    <property type="protein sequence ID" value="NYZ24526.1"/>
    <property type="molecule type" value="Genomic_DNA"/>
</dbReference>
<sequence length="111" mass="11522">MAEALALLREEAARTSAAEAARRIGYSRPAVSMALAGTYKGGLGRLADAVLATLGGVACPHLGRTITPRDCADFAGRPMPTASRAAVAHWRACRACPHRPCPHRPEGGSSC</sequence>
<proteinExistence type="predicted"/>
<dbReference type="Gene3D" id="1.10.260.40">
    <property type="entry name" value="lambda repressor-like DNA-binding domains"/>
    <property type="match status" value="1"/>
</dbReference>
<name>A0ABX2TJV8_9PROT</name>
<keyword evidence="2" id="KW-1185">Reference proteome</keyword>
<evidence type="ECO:0000313" key="1">
    <source>
        <dbReference type="EMBL" id="NYZ24526.1"/>
    </source>
</evidence>
<gene>
    <name evidence="1" type="ORF">HND93_32890</name>
</gene>